<organism evidence="2 3">
    <name type="scientific">Diaporthe vaccinii</name>
    <dbReference type="NCBI Taxonomy" id="105482"/>
    <lineage>
        <taxon>Eukaryota</taxon>
        <taxon>Fungi</taxon>
        <taxon>Dikarya</taxon>
        <taxon>Ascomycota</taxon>
        <taxon>Pezizomycotina</taxon>
        <taxon>Sordariomycetes</taxon>
        <taxon>Sordariomycetidae</taxon>
        <taxon>Diaporthales</taxon>
        <taxon>Diaporthaceae</taxon>
        <taxon>Diaporthe</taxon>
        <taxon>Diaporthe eres species complex</taxon>
    </lineage>
</organism>
<dbReference type="InterPro" id="IPR011009">
    <property type="entry name" value="Kinase-like_dom_sf"/>
</dbReference>
<dbReference type="PANTHER" id="PTHR44167:SF24">
    <property type="entry name" value="SERINE_THREONINE-PROTEIN KINASE CHK2"/>
    <property type="match status" value="1"/>
</dbReference>
<comment type="caution">
    <text evidence="2">The sequence shown here is derived from an EMBL/GenBank/DDBJ whole genome shotgun (WGS) entry which is preliminary data.</text>
</comment>
<dbReference type="PROSITE" id="PS00108">
    <property type="entry name" value="PROTEIN_KINASE_ST"/>
    <property type="match status" value="1"/>
</dbReference>
<dbReference type="PROSITE" id="PS50011">
    <property type="entry name" value="PROTEIN_KINASE_DOM"/>
    <property type="match status" value="1"/>
</dbReference>
<name>A0ABR4F582_9PEZI</name>
<keyword evidence="3" id="KW-1185">Reference proteome</keyword>
<dbReference type="Proteomes" id="UP001600888">
    <property type="component" value="Unassembled WGS sequence"/>
</dbReference>
<evidence type="ECO:0000313" key="3">
    <source>
        <dbReference type="Proteomes" id="UP001600888"/>
    </source>
</evidence>
<evidence type="ECO:0000313" key="2">
    <source>
        <dbReference type="EMBL" id="KAL2289847.1"/>
    </source>
</evidence>
<feature type="domain" description="Protein kinase" evidence="1">
    <location>
        <begin position="4"/>
        <end position="313"/>
    </location>
</feature>
<evidence type="ECO:0000259" key="1">
    <source>
        <dbReference type="PROSITE" id="PS50011"/>
    </source>
</evidence>
<dbReference type="SUPFAM" id="SSF56112">
    <property type="entry name" value="Protein kinase-like (PK-like)"/>
    <property type="match status" value="1"/>
</dbReference>
<protein>
    <recommendedName>
        <fullName evidence="1">Protein kinase domain-containing protein</fullName>
    </recommendedName>
</protein>
<dbReference type="SMART" id="SM00220">
    <property type="entry name" value="S_TKc"/>
    <property type="match status" value="1"/>
</dbReference>
<dbReference type="InterPro" id="IPR000719">
    <property type="entry name" value="Prot_kinase_dom"/>
</dbReference>
<sequence>MASVLKTGALLQGRVSSYSLLRDLYRSADDGVVFLAKNLKGEHCIIKSIPNHWRLQNEASILKRYQSTTPCLRPLLDEIIEPPEPASIVLKYLDTDLLKESKKERLSRPDIKRVAKTILLALKVLHKDGLVHTDVKLDNVFVNYGPENRSRFAEIQLGDLGGVVHQDSDFAKEGHLIGAGISRSPEATFQLHWGTATDVWSFGNAILSLLYGGDYHLFNPAIEGLTPDDDDYFFTVLQRMYKFFGPFPPDYSDNPDTMTVINFINNSGPPEKPFHLVTTREIPAADKKFILKVMKLDPRERPTVEELLEDEWFTEESEDTRTPL</sequence>
<dbReference type="Pfam" id="PF00069">
    <property type="entry name" value="Pkinase"/>
    <property type="match status" value="1"/>
</dbReference>
<dbReference type="InterPro" id="IPR008271">
    <property type="entry name" value="Ser/Thr_kinase_AS"/>
</dbReference>
<dbReference type="Gene3D" id="1.10.510.10">
    <property type="entry name" value="Transferase(Phosphotransferase) domain 1"/>
    <property type="match status" value="1"/>
</dbReference>
<accession>A0ABR4F582</accession>
<dbReference type="EMBL" id="JBAWTH010000011">
    <property type="protein sequence ID" value="KAL2289847.1"/>
    <property type="molecule type" value="Genomic_DNA"/>
</dbReference>
<proteinExistence type="predicted"/>
<dbReference type="PANTHER" id="PTHR44167">
    <property type="entry name" value="OVARIAN-SPECIFIC SERINE/THREONINE-PROTEIN KINASE LOK-RELATED"/>
    <property type="match status" value="1"/>
</dbReference>
<gene>
    <name evidence="2" type="ORF">FJTKL_01150</name>
</gene>
<reference evidence="2 3" key="1">
    <citation type="submission" date="2024-03" db="EMBL/GenBank/DDBJ databases">
        <title>A high-quality draft genome sequence of Diaporthe vaccinii, a causative agent of upright dieback and viscid rot disease in cranberry plants.</title>
        <authorList>
            <person name="Sarrasin M."/>
            <person name="Lang B.F."/>
            <person name="Burger G."/>
        </authorList>
    </citation>
    <scope>NUCLEOTIDE SEQUENCE [LARGE SCALE GENOMIC DNA]</scope>
    <source>
        <strain evidence="2 3">IS7</strain>
    </source>
</reference>